<dbReference type="AlphaFoldDB" id="A0A101QSB6"/>
<proteinExistence type="predicted"/>
<dbReference type="GeneID" id="91428267"/>
<feature type="region of interest" description="Disordered" evidence="1">
    <location>
        <begin position="398"/>
        <end position="419"/>
    </location>
</feature>
<reference evidence="2 3" key="1">
    <citation type="submission" date="2015-10" db="EMBL/GenBank/DDBJ databases">
        <title>Draft genome sequence of Streptomyces longwoodensis DSM 41677, type strain for the species Streptomyces longwoodensis.</title>
        <authorList>
            <person name="Ruckert C."/>
            <person name="Winkler A."/>
            <person name="Kalinowski J."/>
            <person name="Kampfer P."/>
            <person name="Glaeser S."/>
        </authorList>
    </citation>
    <scope>NUCLEOTIDE SEQUENCE [LARGE SCALE GENOMIC DNA]</scope>
    <source>
        <strain evidence="2 3">DSM 41677</strain>
    </source>
</reference>
<accession>A0A101QSB6</accession>
<evidence type="ECO:0000256" key="1">
    <source>
        <dbReference type="SAM" id="MobiDB-lite"/>
    </source>
</evidence>
<keyword evidence="3" id="KW-1185">Reference proteome</keyword>
<dbReference type="STRING" id="68231.AQJ30_27215"/>
<evidence type="ECO:0000313" key="2">
    <source>
        <dbReference type="EMBL" id="KUN35155.1"/>
    </source>
</evidence>
<dbReference type="Proteomes" id="UP000053271">
    <property type="component" value="Unassembled WGS sequence"/>
</dbReference>
<evidence type="ECO:0000313" key="3">
    <source>
        <dbReference type="Proteomes" id="UP000053271"/>
    </source>
</evidence>
<dbReference type="RefSeq" id="WP_067239242.1">
    <property type="nucleotide sequence ID" value="NZ_KQ948559.1"/>
</dbReference>
<comment type="caution">
    <text evidence="2">The sequence shown here is derived from an EMBL/GenBank/DDBJ whole genome shotgun (WGS) entry which is preliminary data.</text>
</comment>
<feature type="compositionally biased region" description="Basic and acidic residues" evidence="1">
    <location>
        <begin position="400"/>
        <end position="410"/>
    </location>
</feature>
<gene>
    <name evidence="2" type="ORF">AQJ30_27215</name>
</gene>
<organism evidence="2 3">
    <name type="scientific">Streptomyces longwoodensis</name>
    <dbReference type="NCBI Taxonomy" id="68231"/>
    <lineage>
        <taxon>Bacteria</taxon>
        <taxon>Bacillati</taxon>
        <taxon>Actinomycetota</taxon>
        <taxon>Actinomycetes</taxon>
        <taxon>Kitasatosporales</taxon>
        <taxon>Streptomycetaceae</taxon>
        <taxon>Streptomyces</taxon>
    </lineage>
</organism>
<protein>
    <submittedName>
        <fullName evidence="2">Uncharacterized protein</fullName>
    </submittedName>
</protein>
<sequence>MNFETLFHASFSLLDDAVTDWATLVRNLGELKKDAETDLHQAAIKANWAGMNQQVSKEFIGTTAGEFADAHTQASTIHRILVDTLGELKGYHRQLTTAVENGRRKSLSVFPSGDAFMVTSSVPPQTAASSGPDRTADVTALRDEIQGILDKATESDNSAGTVLKALADQSKLGFSDARYKDRDSAAAALEKADELARLAKKDPADLTVKEFDLLTTGLKNYSADPLFAERFATDLGPKKTLDFWTGITDPRNCDIDANRREQLDDLQRGLSLTLASASQSDSVAMSSWKRDMIGLGEARAGGSSFGPMGFQVMSNLMRVGDYDDRFLKDYGTRLMEAERQLTGDGAHPNRAWQFGGAGGVGQYLNRIGEDSGADPVTGYLRGLSNSPDAAADFFNQTYVSKDDPNNPFERDSDDENSYKGRVSLSNFQYLFEERDWPRETSPDGEGLHTGQNYLAMALEAATTGHPAGEMPTIETPAHNDQQARLFNAIVSSVADTPERLTEHEYMSDSMGQMAAEYFPDINRAMSDVSRDSDSWAGIEKLYPLTGTDAALNHLDVTKFIFAVGQNDDGYAALEVGQEAYMEKLMYHHLDPGLSADQRFSGDAETTVKYFSERSGEVSGVLGLARQEAIGSPGSDEDKAFDYSVSQYKNAISGGVGTAVGVGTSFVATPWVGALASGVAGTGTSLVLEAVFKDAEGHHLEEAYQKMGDSWQAALSMNNEYVSTAARGAADHYHLHNAEDIDTWSREGARQGFINARAVLGGQAPGSQNNPG</sequence>
<name>A0A101QSB6_9ACTN</name>
<dbReference type="EMBL" id="LMWS01000034">
    <property type="protein sequence ID" value="KUN35155.1"/>
    <property type="molecule type" value="Genomic_DNA"/>
</dbReference>